<proteinExistence type="predicted"/>
<gene>
    <name evidence="1" type="ORF">BofuT4_P053100.1</name>
</gene>
<organism evidence="1 2">
    <name type="scientific">Botryotinia fuckeliana (strain T4)</name>
    <name type="common">Noble rot fungus</name>
    <name type="synonym">Botrytis cinerea</name>
    <dbReference type="NCBI Taxonomy" id="999810"/>
    <lineage>
        <taxon>Eukaryota</taxon>
        <taxon>Fungi</taxon>
        <taxon>Dikarya</taxon>
        <taxon>Ascomycota</taxon>
        <taxon>Pezizomycotina</taxon>
        <taxon>Leotiomycetes</taxon>
        <taxon>Helotiales</taxon>
        <taxon>Sclerotiniaceae</taxon>
        <taxon>Botrytis</taxon>
    </lineage>
</organism>
<sequence length="50" mass="5621">MSWLEKKSPLAPASSLHSTLYTWSINEMAASVLEFRASIGRFASYRALIM</sequence>
<reference evidence="2" key="1">
    <citation type="journal article" date="2011" name="PLoS Genet.">
        <title>Genomic analysis of the necrotrophic fungal pathogens Sclerotinia sclerotiorum and Botrytis cinerea.</title>
        <authorList>
            <person name="Amselem J."/>
            <person name="Cuomo C.A."/>
            <person name="van Kan J.A."/>
            <person name="Viaud M."/>
            <person name="Benito E.P."/>
            <person name="Couloux A."/>
            <person name="Coutinho P.M."/>
            <person name="de Vries R.P."/>
            <person name="Dyer P.S."/>
            <person name="Fillinger S."/>
            <person name="Fournier E."/>
            <person name="Gout L."/>
            <person name="Hahn M."/>
            <person name="Kohn L."/>
            <person name="Lapalu N."/>
            <person name="Plummer K.M."/>
            <person name="Pradier J.M."/>
            <person name="Quevillon E."/>
            <person name="Sharon A."/>
            <person name="Simon A."/>
            <person name="ten Have A."/>
            <person name="Tudzynski B."/>
            <person name="Tudzynski P."/>
            <person name="Wincker P."/>
            <person name="Andrew M."/>
            <person name="Anthouard V."/>
            <person name="Beever R.E."/>
            <person name="Beffa R."/>
            <person name="Benoit I."/>
            <person name="Bouzid O."/>
            <person name="Brault B."/>
            <person name="Chen Z."/>
            <person name="Choquer M."/>
            <person name="Collemare J."/>
            <person name="Cotton P."/>
            <person name="Danchin E.G."/>
            <person name="Da Silva C."/>
            <person name="Gautier A."/>
            <person name="Giraud C."/>
            <person name="Giraud T."/>
            <person name="Gonzalez C."/>
            <person name="Grossetete S."/>
            <person name="Guldener U."/>
            <person name="Henrissat B."/>
            <person name="Howlett B.J."/>
            <person name="Kodira C."/>
            <person name="Kretschmer M."/>
            <person name="Lappartient A."/>
            <person name="Leroch M."/>
            <person name="Levis C."/>
            <person name="Mauceli E."/>
            <person name="Neuveglise C."/>
            <person name="Oeser B."/>
            <person name="Pearson M."/>
            <person name="Poulain J."/>
            <person name="Poussereau N."/>
            <person name="Quesneville H."/>
            <person name="Rascle C."/>
            <person name="Schumacher J."/>
            <person name="Segurens B."/>
            <person name="Sexton A."/>
            <person name="Silva E."/>
            <person name="Sirven C."/>
            <person name="Soanes D.M."/>
            <person name="Talbot N.J."/>
            <person name="Templeton M."/>
            <person name="Yandava C."/>
            <person name="Yarden O."/>
            <person name="Zeng Q."/>
            <person name="Rollins J.A."/>
            <person name="Lebrun M.H."/>
            <person name="Dickman M."/>
        </authorList>
    </citation>
    <scope>NUCLEOTIDE SEQUENCE [LARGE SCALE GENOMIC DNA]</scope>
    <source>
        <strain evidence="2">T4</strain>
    </source>
</reference>
<accession>G2XV89</accession>
<protein>
    <submittedName>
        <fullName evidence="1">Uncharacterized protein</fullName>
    </submittedName>
</protein>
<dbReference type="EMBL" id="FQ790271">
    <property type="protein sequence ID" value="CCD44409.1"/>
    <property type="molecule type" value="Genomic_DNA"/>
</dbReference>
<dbReference type="AlphaFoldDB" id="G2XV89"/>
<dbReference type="HOGENOM" id="CLU_3124776_0_0_1"/>
<evidence type="ECO:0000313" key="2">
    <source>
        <dbReference type="Proteomes" id="UP000008177"/>
    </source>
</evidence>
<evidence type="ECO:0000313" key="1">
    <source>
        <dbReference type="EMBL" id="CCD44409.1"/>
    </source>
</evidence>
<dbReference type="Proteomes" id="UP000008177">
    <property type="component" value="Unplaced contigs"/>
</dbReference>
<dbReference type="InParanoid" id="G2XV89"/>
<name>G2XV89_BOTF4</name>